<dbReference type="InterPro" id="IPR013783">
    <property type="entry name" value="Ig-like_fold"/>
</dbReference>
<evidence type="ECO:0000256" key="9">
    <source>
        <dbReference type="SAM" id="Phobius"/>
    </source>
</evidence>
<dbReference type="OrthoDB" id="9422141at2759"/>
<evidence type="ECO:0000313" key="12">
    <source>
        <dbReference type="EMBL" id="TNN80862.1"/>
    </source>
</evidence>
<evidence type="ECO:0000256" key="2">
    <source>
        <dbReference type="ARBA" id="ARBA00022692"/>
    </source>
</evidence>
<sequence length="288" mass="31196">MTEWKLHFVLLLPLSVGFGIEASRSQISGYGSKTAVYGGDAHYSCSVANTTGVIQVTWQRIFKGEVVENLATYSQRFGQHVNDPYKEKVTFTEASLGSTSIALRNVTWGDESCYVCSFNVFPEGSKRKQTCLTVQGISEVKTEVEQEDEKVAFRCSATGKPAPTIGWAFSPGATPSDPPQSVIITNSDHTFTSSGNVTLHAPTGGAGHADCLLNDGEAGQRRERIPFSLPDGKEEEEGKGLSSARFALVIVTVLLISSILVAAAMTRHRLKAIRRKHFTLPTVDIQAL</sequence>
<gene>
    <name evidence="12" type="primary">Cd200_1</name>
    <name evidence="12" type="ORF">EYF80_008867</name>
</gene>
<evidence type="ECO:0000256" key="10">
    <source>
        <dbReference type="SAM" id="SignalP"/>
    </source>
</evidence>
<name>A0A4Z2IU76_9TELE</name>
<keyword evidence="13" id="KW-1185">Reference proteome</keyword>
<dbReference type="GO" id="GO:0043025">
    <property type="term" value="C:neuronal cell body"/>
    <property type="evidence" value="ECO:0007669"/>
    <property type="project" value="TreeGrafter"/>
</dbReference>
<keyword evidence="5 9" id="KW-0472">Membrane</keyword>
<dbReference type="Gene3D" id="2.60.40.10">
    <property type="entry name" value="Immunoglobulins"/>
    <property type="match status" value="2"/>
</dbReference>
<dbReference type="PANTHER" id="PTHR46841:SF7">
    <property type="entry name" value="IG-LIKE DOMAIN-CONTAINING PROTEIN"/>
    <property type="match status" value="1"/>
</dbReference>
<evidence type="ECO:0000256" key="5">
    <source>
        <dbReference type="ARBA" id="ARBA00023136"/>
    </source>
</evidence>
<keyword evidence="2 9" id="KW-0812">Transmembrane</keyword>
<reference evidence="12 13" key="1">
    <citation type="submission" date="2019-03" db="EMBL/GenBank/DDBJ databases">
        <title>First draft genome of Liparis tanakae, snailfish: a comprehensive survey of snailfish specific genes.</title>
        <authorList>
            <person name="Kim W."/>
            <person name="Song I."/>
            <person name="Jeong J.-H."/>
            <person name="Kim D."/>
            <person name="Kim S."/>
            <person name="Ryu S."/>
            <person name="Song J.Y."/>
            <person name="Lee S.K."/>
        </authorList>
    </citation>
    <scope>NUCLEOTIDE SEQUENCE [LARGE SCALE GENOMIC DNA]</scope>
    <source>
        <tissue evidence="12">Muscle</tissue>
    </source>
</reference>
<comment type="caution">
    <text evidence="12">The sequence shown here is derived from an EMBL/GenBank/DDBJ whole genome shotgun (WGS) entry which is preliminary data.</text>
</comment>
<dbReference type="GO" id="GO:0009986">
    <property type="term" value="C:cell surface"/>
    <property type="evidence" value="ECO:0007669"/>
    <property type="project" value="TreeGrafter"/>
</dbReference>
<evidence type="ECO:0000313" key="13">
    <source>
        <dbReference type="Proteomes" id="UP000314294"/>
    </source>
</evidence>
<evidence type="ECO:0000256" key="6">
    <source>
        <dbReference type="ARBA" id="ARBA00023157"/>
    </source>
</evidence>
<dbReference type="PROSITE" id="PS50835">
    <property type="entry name" value="IG_LIKE"/>
    <property type="match status" value="1"/>
</dbReference>
<evidence type="ECO:0000256" key="7">
    <source>
        <dbReference type="ARBA" id="ARBA00023180"/>
    </source>
</evidence>
<evidence type="ECO:0000259" key="11">
    <source>
        <dbReference type="PROSITE" id="PS50835"/>
    </source>
</evidence>
<dbReference type="SMART" id="SM00406">
    <property type="entry name" value="IGv"/>
    <property type="match status" value="1"/>
</dbReference>
<dbReference type="EMBL" id="SRLO01000050">
    <property type="protein sequence ID" value="TNN80862.1"/>
    <property type="molecule type" value="Genomic_DNA"/>
</dbReference>
<feature type="domain" description="Ig-like" evidence="11">
    <location>
        <begin position="13"/>
        <end position="133"/>
    </location>
</feature>
<keyword evidence="8" id="KW-0393">Immunoglobulin domain</keyword>
<keyword evidence="4 9" id="KW-1133">Transmembrane helix</keyword>
<dbReference type="InterPro" id="IPR036179">
    <property type="entry name" value="Ig-like_dom_sf"/>
</dbReference>
<dbReference type="GO" id="GO:0150079">
    <property type="term" value="P:negative regulation of neuroinflammatory response"/>
    <property type="evidence" value="ECO:0007669"/>
    <property type="project" value="TreeGrafter"/>
</dbReference>
<keyword evidence="7" id="KW-0325">Glycoprotein</keyword>
<dbReference type="AlphaFoldDB" id="A0A4Z2IU76"/>
<feature type="signal peptide" evidence="10">
    <location>
        <begin position="1"/>
        <end position="22"/>
    </location>
</feature>
<dbReference type="GO" id="GO:0098632">
    <property type="term" value="F:cell-cell adhesion mediator activity"/>
    <property type="evidence" value="ECO:0007669"/>
    <property type="project" value="InterPro"/>
</dbReference>
<evidence type="ECO:0000256" key="1">
    <source>
        <dbReference type="ARBA" id="ARBA00004167"/>
    </source>
</evidence>
<proteinExistence type="predicted"/>
<keyword evidence="3 10" id="KW-0732">Signal</keyword>
<dbReference type="InterPro" id="IPR013106">
    <property type="entry name" value="Ig_V-set"/>
</dbReference>
<dbReference type="Pfam" id="PF07686">
    <property type="entry name" value="V-set"/>
    <property type="match status" value="1"/>
</dbReference>
<evidence type="ECO:0000256" key="3">
    <source>
        <dbReference type="ARBA" id="ARBA00022729"/>
    </source>
</evidence>
<feature type="chain" id="PRO_5021395065" evidence="10">
    <location>
        <begin position="23"/>
        <end position="288"/>
    </location>
</feature>
<dbReference type="GO" id="GO:0034113">
    <property type="term" value="P:heterotypic cell-cell adhesion"/>
    <property type="evidence" value="ECO:0007669"/>
    <property type="project" value="TreeGrafter"/>
</dbReference>
<dbReference type="Proteomes" id="UP000314294">
    <property type="component" value="Unassembled WGS sequence"/>
</dbReference>
<evidence type="ECO:0000256" key="8">
    <source>
        <dbReference type="ARBA" id="ARBA00023319"/>
    </source>
</evidence>
<feature type="transmembrane region" description="Helical" evidence="9">
    <location>
        <begin position="246"/>
        <end position="266"/>
    </location>
</feature>
<protein>
    <submittedName>
        <fullName evidence="12">OX-2 membrane glycoprotein</fullName>
    </submittedName>
</protein>
<dbReference type="GO" id="GO:0016020">
    <property type="term" value="C:membrane"/>
    <property type="evidence" value="ECO:0007669"/>
    <property type="project" value="UniProtKB-SubCell"/>
</dbReference>
<comment type="subcellular location">
    <subcellularLocation>
        <location evidence="1">Membrane</location>
        <topology evidence="1">Single-pass membrane protein</topology>
    </subcellularLocation>
</comment>
<dbReference type="PANTHER" id="PTHR46841">
    <property type="entry name" value="OX-2 MEMBRANE GLYCOPROTEIN"/>
    <property type="match status" value="1"/>
</dbReference>
<accession>A0A4Z2IU76</accession>
<dbReference type="SUPFAM" id="SSF48726">
    <property type="entry name" value="Immunoglobulin"/>
    <property type="match status" value="2"/>
</dbReference>
<dbReference type="GO" id="GO:0030424">
    <property type="term" value="C:axon"/>
    <property type="evidence" value="ECO:0007669"/>
    <property type="project" value="TreeGrafter"/>
</dbReference>
<dbReference type="InterPro" id="IPR047164">
    <property type="entry name" value="OX2G-like"/>
</dbReference>
<evidence type="ECO:0000256" key="4">
    <source>
        <dbReference type="ARBA" id="ARBA00022989"/>
    </source>
</evidence>
<dbReference type="InterPro" id="IPR007110">
    <property type="entry name" value="Ig-like_dom"/>
</dbReference>
<keyword evidence="6" id="KW-1015">Disulfide bond</keyword>
<organism evidence="12 13">
    <name type="scientific">Liparis tanakae</name>
    <name type="common">Tanaka's snailfish</name>
    <dbReference type="NCBI Taxonomy" id="230148"/>
    <lineage>
        <taxon>Eukaryota</taxon>
        <taxon>Metazoa</taxon>
        <taxon>Chordata</taxon>
        <taxon>Craniata</taxon>
        <taxon>Vertebrata</taxon>
        <taxon>Euteleostomi</taxon>
        <taxon>Actinopterygii</taxon>
        <taxon>Neopterygii</taxon>
        <taxon>Teleostei</taxon>
        <taxon>Neoteleostei</taxon>
        <taxon>Acanthomorphata</taxon>
        <taxon>Eupercaria</taxon>
        <taxon>Perciformes</taxon>
        <taxon>Cottioidei</taxon>
        <taxon>Cottales</taxon>
        <taxon>Liparidae</taxon>
        <taxon>Liparis</taxon>
    </lineage>
</organism>